<dbReference type="GO" id="GO:0006310">
    <property type="term" value="P:DNA recombination"/>
    <property type="evidence" value="ECO:0007669"/>
    <property type="project" value="UniProtKB-KW"/>
</dbReference>
<dbReference type="RefSeq" id="WP_345422125.1">
    <property type="nucleotide sequence ID" value="NZ_AP031496.1"/>
</dbReference>
<dbReference type="Pfam" id="PF00589">
    <property type="entry name" value="Phage_integrase"/>
    <property type="match status" value="1"/>
</dbReference>
<dbReference type="InterPro" id="IPR011946">
    <property type="entry name" value="Integrase_integron-type"/>
</dbReference>
<dbReference type="InterPro" id="IPR050090">
    <property type="entry name" value="Tyrosine_recombinase_XerCD"/>
</dbReference>
<dbReference type="InterPro" id="IPR013762">
    <property type="entry name" value="Integrase-like_cat_sf"/>
</dbReference>
<comment type="similarity">
    <text evidence="1">Belongs to the 'phage' integrase family.</text>
</comment>
<dbReference type="InterPro" id="IPR011010">
    <property type="entry name" value="DNA_brk_join_enz"/>
</dbReference>
<dbReference type="PANTHER" id="PTHR30349">
    <property type="entry name" value="PHAGE INTEGRASE-RELATED"/>
    <property type="match status" value="1"/>
</dbReference>
<evidence type="ECO:0000313" key="6">
    <source>
        <dbReference type="EMBL" id="GAA4944104.1"/>
    </source>
</evidence>
<protein>
    <submittedName>
        <fullName evidence="6">Integron integrase</fullName>
    </submittedName>
</protein>
<dbReference type="GO" id="GO:0015074">
    <property type="term" value="P:DNA integration"/>
    <property type="evidence" value="ECO:0007669"/>
    <property type="project" value="UniProtKB-KW"/>
</dbReference>
<dbReference type="PROSITE" id="PS51898">
    <property type="entry name" value="TYR_RECOMBINASE"/>
    <property type="match status" value="1"/>
</dbReference>
<comment type="caution">
    <text evidence="6">The sequence shown here is derived from an EMBL/GenBank/DDBJ whole genome shotgun (WGS) entry which is preliminary data.</text>
</comment>
<dbReference type="GO" id="GO:0003677">
    <property type="term" value="F:DNA binding"/>
    <property type="evidence" value="ECO:0007669"/>
    <property type="project" value="UniProtKB-KW"/>
</dbReference>
<dbReference type="Gene3D" id="1.10.443.10">
    <property type="entry name" value="Intergrase catalytic core"/>
    <property type="match status" value="1"/>
</dbReference>
<dbReference type="InterPro" id="IPR002104">
    <property type="entry name" value="Integrase_catalytic"/>
</dbReference>
<keyword evidence="7" id="KW-1185">Reference proteome</keyword>
<dbReference type="AlphaFoldDB" id="A0AAV3U327"/>
<dbReference type="PANTHER" id="PTHR30349:SF64">
    <property type="entry name" value="PROPHAGE INTEGRASE INTD-RELATED"/>
    <property type="match status" value="1"/>
</dbReference>
<gene>
    <name evidence="6" type="ORF">GCM10025791_23750</name>
</gene>
<keyword evidence="3" id="KW-0238">DNA-binding</keyword>
<feature type="domain" description="Tyr recombinase" evidence="5">
    <location>
        <begin position="110"/>
        <end position="266"/>
    </location>
</feature>
<dbReference type="EMBL" id="BAABLX010000022">
    <property type="protein sequence ID" value="GAA4944104.1"/>
    <property type="molecule type" value="Genomic_DNA"/>
</dbReference>
<organism evidence="6 7">
    <name type="scientific">Halioxenophilus aromaticivorans</name>
    <dbReference type="NCBI Taxonomy" id="1306992"/>
    <lineage>
        <taxon>Bacteria</taxon>
        <taxon>Pseudomonadati</taxon>
        <taxon>Pseudomonadota</taxon>
        <taxon>Gammaproteobacteria</taxon>
        <taxon>Alteromonadales</taxon>
        <taxon>Alteromonadaceae</taxon>
        <taxon>Halioxenophilus</taxon>
    </lineage>
</organism>
<keyword evidence="4" id="KW-0233">DNA recombination</keyword>
<evidence type="ECO:0000313" key="7">
    <source>
        <dbReference type="Proteomes" id="UP001409585"/>
    </source>
</evidence>
<evidence type="ECO:0000256" key="2">
    <source>
        <dbReference type="ARBA" id="ARBA00022908"/>
    </source>
</evidence>
<proteinExistence type="inferred from homology"/>
<dbReference type="Gene3D" id="1.10.150.130">
    <property type="match status" value="1"/>
</dbReference>
<sequence>MEDIPKPIPAKPVRFMDQVRLAIRRRGLAYKTEQTYCHWILRFIRFHGRKHPKDLTIKDVETFLEDLAIGQTVSINTQKTALNALSFLYNKFLQRPLGELDFAHTQRARTLPTVFSHTEATAVIQQLEPLHRLMVSLMYGSGLRVMEAVRLRVQDIDFANNCIIVRESKGMRWRRTLLPTSLVDLLKQQVAFVLVQHKKDLAMGYGAVYLPNALARKCPSAPKEPGWQYLFPAPSFSLDPRSGIRRRHHLHERQIQRAVKKPLIKQ</sequence>
<accession>A0AAV3U327</accession>
<dbReference type="InterPro" id="IPR010998">
    <property type="entry name" value="Integrase_recombinase_N"/>
</dbReference>
<dbReference type="SUPFAM" id="SSF56349">
    <property type="entry name" value="DNA breaking-rejoining enzymes"/>
    <property type="match status" value="1"/>
</dbReference>
<dbReference type="Pfam" id="PF13495">
    <property type="entry name" value="Phage_int_SAM_4"/>
    <property type="match status" value="1"/>
</dbReference>
<dbReference type="Proteomes" id="UP001409585">
    <property type="component" value="Unassembled WGS sequence"/>
</dbReference>
<name>A0AAV3U327_9ALTE</name>
<evidence type="ECO:0000256" key="1">
    <source>
        <dbReference type="ARBA" id="ARBA00008857"/>
    </source>
</evidence>
<dbReference type="NCBIfam" id="TIGR02249">
    <property type="entry name" value="integrase_gron"/>
    <property type="match status" value="1"/>
</dbReference>
<keyword evidence="2" id="KW-0229">DNA integration</keyword>
<evidence type="ECO:0000256" key="3">
    <source>
        <dbReference type="ARBA" id="ARBA00023125"/>
    </source>
</evidence>
<dbReference type="InterPro" id="IPR004107">
    <property type="entry name" value="Integrase_SAM-like_N"/>
</dbReference>
<reference evidence="7" key="1">
    <citation type="journal article" date="2019" name="Int. J. Syst. Evol. Microbiol.">
        <title>The Global Catalogue of Microorganisms (GCM) 10K type strain sequencing project: providing services to taxonomists for standard genome sequencing and annotation.</title>
        <authorList>
            <consortium name="The Broad Institute Genomics Platform"/>
            <consortium name="The Broad Institute Genome Sequencing Center for Infectious Disease"/>
            <person name="Wu L."/>
            <person name="Ma J."/>
        </authorList>
    </citation>
    <scope>NUCLEOTIDE SEQUENCE [LARGE SCALE GENOMIC DNA]</scope>
    <source>
        <strain evidence="7">JCM 19134</strain>
    </source>
</reference>
<evidence type="ECO:0000259" key="5">
    <source>
        <dbReference type="PROSITE" id="PS51898"/>
    </source>
</evidence>
<evidence type="ECO:0000256" key="4">
    <source>
        <dbReference type="ARBA" id="ARBA00023172"/>
    </source>
</evidence>